<dbReference type="Pfam" id="PF01497">
    <property type="entry name" value="Peripla_BP_2"/>
    <property type="match status" value="1"/>
</dbReference>
<gene>
    <name evidence="4" type="ORF">HDA36_003365</name>
</gene>
<dbReference type="Gene3D" id="3.40.50.1980">
    <property type="entry name" value="Nitrogenase molybdenum iron protein domain"/>
    <property type="match status" value="2"/>
</dbReference>
<dbReference type="SUPFAM" id="SSF53807">
    <property type="entry name" value="Helical backbone' metal receptor"/>
    <property type="match status" value="1"/>
</dbReference>
<evidence type="ECO:0000313" key="4">
    <source>
        <dbReference type="EMBL" id="MBB5433281.1"/>
    </source>
</evidence>
<dbReference type="InterPro" id="IPR050902">
    <property type="entry name" value="ABC_Transporter_SBP"/>
</dbReference>
<dbReference type="PANTHER" id="PTHR30535">
    <property type="entry name" value="VITAMIN B12-BINDING PROTEIN"/>
    <property type="match status" value="1"/>
</dbReference>
<dbReference type="InterPro" id="IPR002491">
    <property type="entry name" value="ABC_transptr_periplasmic_BD"/>
</dbReference>
<dbReference type="AlphaFoldDB" id="A0A7W8QPM3"/>
<dbReference type="Proteomes" id="UP000572635">
    <property type="component" value="Unassembled WGS sequence"/>
</dbReference>
<dbReference type="EMBL" id="JACHDB010000001">
    <property type="protein sequence ID" value="MBB5433281.1"/>
    <property type="molecule type" value="Genomic_DNA"/>
</dbReference>
<dbReference type="PROSITE" id="PS51257">
    <property type="entry name" value="PROKAR_LIPOPROTEIN"/>
    <property type="match status" value="1"/>
</dbReference>
<comment type="similarity">
    <text evidence="1">Belongs to the bacterial solute-binding protein 8 family.</text>
</comment>
<keyword evidence="5" id="KW-1185">Reference proteome</keyword>
<dbReference type="RefSeq" id="WP_312893670.1">
    <property type="nucleotide sequence ID" value="NZ_BAAAJD010000138.1"/>
</dbReference>
<evidence type="ECO:0000256" key="1">
    <source>
        <dbReference type="ARBA" id="ARBA00008814"/>
    </source>
</evidence>
<protein>
    <submittedName>
        <fullName evidence="4">Iron complex transport system substrate-binding protein</fullName>
    </submittedName>
</protein>
<dbReference type="PANTHER" id="PTHR30535:SF7">
    <property type="entry name" value="IRON(III) DICITRATE-BINDING PROTEIN"/>
    <property type="match status" value="1"/>
</dbReference>
<evidence type="ECO:0000259" key="3">
    <source>
        <dbReference type="PROSITE" id="PS50983"/>
    </source>
</evidence>
<dbReference type="PROSITE" id="PS50983">
    <property type="entry name" value="FE_B12_PBP"/>
    <property type="match status" value="1"/>
</dbReference>
<sequence>MRRARPLTALALPAAAVLAAAGCGAEVAPDEGGDTVTVSNCGEEIEYRTPERPVAYDMSATEKMFALGLADRMRGIVMPATTEPSVQRSPYKEDYESVEVLGTDVISREIVVEAEADWVLAGWNSGFSEERGITPELLDQVGVQSYMFTESCFDYGDDPVRVEPVEALYTDLRDIGAIFGVQDRAEELIADMEERFAALEEEVPEERAPVFVYDSGTDEPFTSGGQAAPSAIIEAAGGENVFADLDERWTTVGWESVIEAEPEVIVIIDYGDRPAEEKIDFLLSNERLASVPAIEEERFHVIDYAEAVSAPRNIDAAEGLAGYLRSIGR</sequence>
<evidence type="ECO:0000313" key="5">
    <source>
        <dbReference type="Proteomes" id="UP000572635"/>
    </source>
</evidence>
<proteinExistence type="inferred from homology"/>
<name>A0A7W8QPM3_9ACTN</name>
<keyword evidence="2" id="KW-0732">Signal</keyword>
<feature type="signal peptide" evidence="2">
    <location>
        <begin position="1"/>
        <end position="25"/>
    </location>
</feature>
<evidence type="ECO:0000256" key="2">
    <source>
        <dbReference type="SAM" id="SignalP"/>
    </source>
</evidence>
<feature type="domain" description="Fe/B12 periplasmic-binding" evidence="3">
    <location>
        <begin position="52"/>
        <end position="329"/>
    </location>
</feature>
<reference evidence="4 5" key="1">
    <citation type="submission" date="2020-08" db="EMBL/GenBank/DDBJ databases">
        <title>Sequencing the genomes of 1000 actinobacteria strains.</title>
        <authorList>
            <person name="Klenk H.-P."/>
        </authorList>
    </citation>
    <scope>NUCLEOTIDE SEQUENCE [LARGE SCALE GENOMIC DNA]</scope>
    <source>
        <strain evidence="4 5">DSM 44551</strain>
    </source>
</reference>
<dbReference type="CDD" id="cd01148">
    <property type="entry name" value="TroA_a"/>
    <property type="match status" value="1"/>
</dbReference>
<accession>A0A7W8QPM3</accession>
<organism evidence="4 5">
    <name type="scientific">Nocardiopsis composta</name>
    <dbReference type="NCBI Taxonomy" id="157465"/>
    <lineage>
        <taxon>Bacteria</taxon>
        <taxon>Bacillati</taxon>
        <taxon>Actinomycetota</taxon>
        <taxon>Actinomycetes</taxon>
        <taxon>Streptosporangiales</taxon>
        <taxon>Nocardiopsidaceae</taxon>
        <taxon>Nocardiopsis</taxon>
    </lineage>
</organism>
<feature type="chain" id="PRO_5039730353" evidence="2">
    <location>
        <begin position="26"/>
        <end position="329"/>
    </location>
</feature>
<comment type="caution">
    <text evidence="4">The sequence shown here is derived from an EMBL/GenBank/DDBJ whole genome shotgun (WGS) entry which is preliminary data.</text>
</comment>